<dbReference type="InterPro" id="IPR019289">
    <property type="entry name" value="Phage_tail_E/E"/>
</dbReference>
<gene>
    <name evidence="1" type="ORF">RSPPHO_03081</name>
</gene>
<dbReference type="AlphaFoldDB" id="H6SQI8"/>
<name>H6SQI8_PARPM</name>
<dbReference type="PATRIC" id="fig|1150469.3.peg.3478"/>
<dbReference type="RefSeq" id="WP_014416335.1">
    <property type="nucleotide sequence ID" value="NC_017059.1"/>
</dbReference>
<organism evidence="1 2">
    <name type="scientific">Pararhodospirillum photometricum DSM 122</name>
    <dbReference type="NCBI Taxonomy" id="1150469"/>
    <lineage>
        <taxon>Bacteria</taxon>
        <taxon>Pseudomonadati</taxon>
        <taxon>Pseudomonadota</taxon>
        <taxon>Alphaproteobacteria</taxon>
        <taxon>Rhodospirillales</taxon>
        <taxon>Rhodospirillaceae</taxon>
        <taxon>Pararhodospirillum</taxon>
    </lineage>
</organism>
<reference evidence="1 2" key="1">
    <citation type="submission" date="2012-02" db="EMBL/GenBank/DDBJ databases">
        <title>Shotgun genome sequence of Phaeospirillum photometricum DSM 122.</title>
        <authorList>
            <person name="Duquesne K."/>
            <person name="Sturgis J."/>
        </authorList>
    </citation>
    <scope>NUCLEOTIDE SEQUENCE [LARGE SCALE GENOMIC DNA]</scope>
    <source>
        <strain evidence="2">DSM122</strain>
    </source>
</reference>
<dbReference type="HOGENOM" id="CLU_150496_2_1_5"/>
<protein>
    <submittedName>
        <fullName evidence="1">Phage tail E family protein</fullName>
    </submittedName>
</protein>
<sequence length="88" mass="9717">MTNTNTVTVKFKVPLPYGDALLEELTLRKPKAGDLRGLKMSGLIELDVDTILKIVPRIASPHVVEAQLWELEADDLARLSNGVVGFFQ</sequence>
<dbReference type="KEGG" id="rpm:RSPPHO_03081"/>
<accession>H6SQI8</accession>
<keyword evidence="2" id="KW-1185">Reference proteome</keyword>
<evidence type="ECO:0000313" key="1">
    <source>
        <dbReference type="EMBL" id="CCG09707.1"/>
    </source>
</evidence>
<dbReference type="Pfam" id="PF10109">
    <property type="entry name" value="Phage_TAC_7"/>
    <property type="match status" value="1"/>
</dbReference>
<evidence type="ECO:0000313" key="2">
    <source>
        <dbReference type="Proteomes" id="UP000033220"/>
    </source>
</evidence>
<dbReference type="OrthoDB" id="7366507at2"/>
<dbReference type="eggNOG" id="ENOG5032YUV">
    <property type="taxonomic scope" value="Bacteria"/>
</dbReference>
<proteinExistence type="predicted"/>
<dbReference type="Proteomes" id="UP000033220">
    <property type="component" value="Chromosome DSM 122"/>
</dbReference>
<dbReference type="STRING" id="1150469.RSPPHO_03081"/>
<dbReference type="EMBL" id="HE663493">
    <property type="protein sequence ID" value="CCG09707.1"/>
    <property type="molecule type" value="Genomic_DNA"/>
</dbReference>